<accession>A0A976BID6</accession>
<gene>
    <name evidence="1" type="ORF">CO2235_MP60064</name>
</gene>
<evidence type="ECO:0000313" key="1">
    <source>
        <dbReference type="EMBL" id="SPC21713.1"/>
    </source>
</evidence>
<proteinExistence type="predicted"/>
<comment type="caution">
    <text evidence="1">The sequence shown here is derived from an EMBL/GenBank/DDBJ whole genome shotgun (WGS) entry which is preliminary data.</text>
</comment>
<evidence type="ECO:0000313" key="2">
    <source>
        <dbReference type="Proteomes" id="UP000256862"/>
    </source>
</evidence>
<sequence length="55" mass="5877">MLSGGTCETGLRLLRRGEFSRVDGSSRFCARPGCLVDTRSRRGPASSANRSLATC</sequence>
<dbReference type="AlphaFoldDB" id="A0A976BID6"/>
<protein>
    <submittedName>
        <fullName evidence="1">Uncharacterized protein</fullName>
    </submittedName>
</protein>
<reference evidence="1 2" key="1">
    <citation type="submission" date="2018-01" db="EMBL/GenBank/DDBJ databases">
        <authorList>
            <person name="Clerissi C."/>
        </authorList>
    </citation>
    <scope>NUCLEOTIDE SEQUENCE [LARGE SCALE GENOMIC DNA]</scope>
    <source>
        <strain evidence="1">Cupriavidus oxalaticus LMG 2235</strain>
        <plasmid evidence="2">co2235_mp</plasmid>
    </source>
</reference>
<geneLocation type="plasmid" evidence="2">
    <name>co2235_mp</name>
</geneLocation>
<dbReference type="Proteomes" id="UP000256862">
    <property type="component" value="Plasmid CO2235_mp"/>
</dbReference>
<name>A0A976BID6_9BURK</name>
<dbReference type="EMBL" id="OGUS01000141">
    <property type="protein sequence ID" value="SPC21713.1"/>
    <property type="molecule type" value="Genomic_DNA"/>
</dbReference>
<organism evidence="1 2">
    <name type="scientific">Cupriavidus oxalaticus</name>
    <dbReference type="NCBI Taxonomy" id="96344"/>
    <lineage>
        <taxon>Bacteria</taxon>
        <taxon>Pseudomonadati</taxon>
        <taxon>Pseudomonadota</taxon>
        <taxon>Betaproteobacteria</taxon>
        <taxon>Burkholderiales</taxon>
        <taxon>Burkholderiaceae</taxon>
        <taxon>Cupriavidus</taxon>
    </lineage>
</organism>